<dbReference type="AlphaFoldDB" id="A0A9X2AP76"/>
<evidence type="ECO:0000313" key="3">
    <source>
        <dbReference type="Proteomes" id="UP001139447"/>
    </source>
</evidence>
<accession>A0A9X2AP76</accession>
<dbReference type="EMBL" id="JALGBI010000003">
    <property type="protein sequence ID" value="MCJ0765528.1"/>
    <property type="molecule type" value="Genomic_DNA"/>
</dbReference>
<feature type="chain" id="PRO_5040949675" evidence="1">
    <location>
        <begin position="25"/>
        <end position="183"/>
    </location>
</feature>
<sequence length="183" mass="20055">MNKVWMNTLAWVAAVMAALTLSFAGPDETSIMGRLPSLIGQRLGRQPVALPQGLPADRTLALIAFHGGHRKDVESWINGLQLRDNPSISWVRMPVLNDPGNAAGRTALENHLMARYPSDGDRANLMPVFTDRAAFVRSAGLGSTEQVYAVVINRQGEVLARVEGQFDERKAQALRETLQQRGL</sequence>
<feature type="signal peptide" evidence="1">
    <location>
        <begin position="1"/>
        <end position="24"/>
    </location>
</feature>
<dbReference type="RefSeq" id="WP_243309025.1">
    <property type="nucleotide sequence ID" value="NZ_JALGBI010000003.1"/>
</dbReference>
<dbReference type="Proteomes" id="UP001139447">
    <property type="component" value="Unassembled WGS sequence"/>
</dbReference>
<protein>
    <submittedName>
        <fullName evidence="2">Uncharacterized protein</fullName>
    </submittedName>
</protein>
<evidence type="ECO:0000313" key="2">
    <source>
        <dbReference type="EMBL" id="MCJ0765528.1"/>
    </source>
</evidence>
<organism evidence="2 3">
    <name type="scientific">Variovorax terrae</name>
    <dbReference type="NCBI Taxonomy" id="2923278"/>
    <lineage>
        <taxon>Bacteria</taxon>
        <taxon>Pseudomonadati</taxon>
        <taxon>Pseudomonadota</taxon>
        <taxon>Betaproteobacteria</taxon>
        <taxon>Burkholderiales</taxon>
        <taxon>Comamonadaceae</taxon>
        <taxon>Variovorax</taxon>
    </lineage>
</organism>
<evidence type="ECO:0000256" key="1">
    <source>
        <dbReference type="SAM" id="SignalP"/>
    </source>
</evidence>
<comment type="caution">
    <text evidence="2">The sequence shown here is derived from an EMBL/GenBank/DDBJ whole genome shotgun (WGS) entry which is preliminary data.</text>
</comment>
<keyword evidence="1" id="KW-0732">Signal</keyword>
<name>A0A9X2AP76_9BURK</name>
<gene>
    <name evidence="2" type="ORF">MMF98_20130</name>
</gene>
<proteinExistence type="predicted"/>
<keyword evidence="3" id="KW-1185">Reference proteome</keyword>
<reference evidence="2" key="1">
    <citation type="submission" date="2022-03" db="EMBL/GenBank/DDBJ databases">
        <authorList>
            <person name="Woo C.Y."/>
        </authorList>
    </citation>
    <scope>NUCLEOTIDE SEQUENCE</scope>
    <source>
        <strain evidence="2">CYS-02</strain>
    </source>
</reference>